<dbReference type="SMART" id="SM00248">
    <property type="entry name" value="ANK"/>
    <property type="match status" value="2"/>
</dbReference>
<evidence type="ECO:0000256" key="2">
    <source>
        <dbReference type="ARBA" id="ARBA00023043"/>
    </source>
</evidence>
<evidence type="ECO:0000313" key="8">
    <source>
        <dbReference type="Proteomes" id="UP000663829"/>
    </source>
</evidence>
<dbReference type="EMBL" id="CAJOBC010083348">
    <property type="protein sequence ID" value="CAF4300289.1"/>
    <property type="molecule type" value="Genomic_DNA"/>
</dbReference>
<dbReference type="Proteomes" id="UP000681722">
    <property type="component" value="Unassembled WGS sequence"/>
</dbReference>
<dbReference type="Gene3D" id="1.25.40.20">
    <property type="entry name" value="Ankyrin repeat-containing domain"/>
    <property type="match status" value="1"/>
</dbReference>
<dbReference type="AlphaFoldDB" id="A0A815LSG1"/>
<dbReference type="EMBL" id="CAJOBA010005642">
    <property type="protein sequence ID" value="CAF3750115.1"/>
    <property type="molecule type" value="Genomic_DNA"/>
</dbReference>
<dbReference type="GO" id="GO:0004842">
    <property type="term" value="F:ubiquitin-protein transferase activity"/>
    <property type="evidence" value="ECO:0007669"/>
    <property type="project" value="TreeGrafter"/>
</dbReference>
<dbReference type="SUPFAM" id="SSF56399">
    <property type="entry name" value="ADP-ribosylation"/>
    <property type="match status" value="1"/>
</dbReference>
<proteinExistence type="predicted"/>
<dbReference type="SUPFAM" id="SSF48403">
    <property type="entry name" value="Ankyrin repeat"/>
    <property type="match status" value="1"/>
</dbReference>
<protein>
    <recommendedName>
        <fullName evidence="9">NAD(P)(+)--arginine ADP-ribosyltransferase</fullName>
    </recommendedName>
</protein>
<name>A0A815LSG1_9BILA</name>
<keyword evidence="8" id="KW-1185">Reference proteome</keyword>
<dbReference type="InterPro" id="IPR036770">
    <property type="entry name" value="Ankyrin_rpt-contain_sf"/>
</dbReference>
<dbReference type="PANTHER" id="PTHR24171">
    <property type="entry name" value="ANKYRIN REPEAT DOMAIN-CONTAINING PROTEIN 39-RELATED"/>
    <property type="match status" value="1"/>
</dbReference>
<accession>A0A815LSG1</accession>
<dbReference type="PANTHER" id="PTHR24171:SF8">
    <property type="entry name" value="BRCA1-ASSOCIATED RING DOMAIN PROTEIN 1"/>
    <property type="match status" value="1"/>
</dbReference>
<reference evidence="5" key="1">
    <citation type="submission" date="2021-02" db="EMBL/GenBank/DDBJ databases">
        <authorList>
            <person name="Nowell W R."/>
        </authorList>
    </citation>
    <scope>NUCLEOTIDE SEQUENCE</scope>
</reference>
<evidence type="ECO:0000313" key="5">
    <source>
        <dbReference type="EMBL" id="CAF1412550.1"/>
    </source>
</evidence>
<dbReference type="InterPro" id="IPR002110">
    <property type="entry name" value="Ankyrin_rpt"/>
</dbReference>
<dbReference type="GO" id="GO:0085020">
    <property type="term" value="P:protein K6-linked ubiquitination"/>
    <property type="evidence" value="ECO:0007669"/>
    <property type="project" value="TreeGrafter"/>
</dbReference>
<dbReference type="Proteomes" id="UP000677228">
    <property type="component" value="Unassembled WGS sequence"/>
</dbReference>
<dbReference type="GO" id="GO:0031436">
    <property type="term" value="C:BRCA1-BARD1 complex"/>
    <property type="evidence" value="ECO:0007669"/>
    <property type="project" value="TreeGrafter"/>
</dbReference>
<dbReference type="PROSITE" id="PS50297">
    <property type="entry name" value="ANK_REP_REGION"/>
    <property type="match status" value="1"/>
</dbReference>
<dbReference type="PROSITE" id="PS51996">
    <property type="entry name" value="TR_MART"/>
    <property type="match status" value="1"/>
</dbReference>
<keyword evidence="1" id="KW-0677">Repeat</keyword>
<dbReference type="EMBL" id="CAJNOQ010017926">
    <property type="protein sequence ID" value="CAF1412550.1"/>
    <property type="molecule type" value="Genomic_DNA"/>
</dbReference>
<dbReference type="GO" id="GO:0070531">
    <property type="term" value="C:BRCA1-A complex"/>
    <property type="evidence" value="ECO:0007669"/>
    <property type="project" value="TreeGrafter"/>
</dbReference>
<dbReference type="PROSITE" id="PS50088">
    <property type="entry name" value="ANK_REPEAT"/>
    <property type="match status" value="1"/>
</dbReference>
<evidence type="ECO:0000313" key="7">
    <source>
        <dbReference type="EMBL" id="CAF4300289.1"/>
    </source>
</evidence>
<dbReference type="Proteomes" id="UP000663829">
    <property type="component" value="Unassembled WGS sequence"/>
</dbReference>
<gene>
    <name evidence="5" type="ORF">GPM918_LOCUS33531</name>
    <name evidence="4" type="ORF">OVA965_LOCUS13508</name>
    <name evidence="7" type="ORF">SRO942_LOCUS34215</name>
    <name evidence="6" type="ORF">TMI583_LOCUS13511</name>
</gene>
<evidence type="ECO:0008006" key="9">
    <source>
        <dbReference type="Google" id="ProtNLM"/>
    </source>
</evidence>
<dbReference type="Proteomes" id="UP000682733">
    <property type="component" value="Unassembled WGS sequence"/>
</dbReference>
<dbReference type="Pfam" id="PF12796">
    <property type="entry name" value="Ank_2"/>
    <property type="match status" value="1"/>
</dbReference>
<feature type="repeat" description="ANK" evidence="3">
    <location>
        <begin position="61"/>
        <end position="83"/>
    </location>
</feature>
<dbReference type="OrthoDB" id="10057496at2759"/>
<evidence type="ECO:0000313" key="6">
    <source>
        <dbReference type="EMBL" id="CAF3750115.1"/>
    </source>
</evidence>
<comment type="caution">
    <text evidence="5">The sequence shown here is derived from an EMBL/GenBank/DDBJ whole genome shotgun (WGS) entry which is preliminary data.</text>
</comment>
<evidence type="ECO:0000313" key="4">
    <source>
        <dbReference type="EMBL" id="CAF0979467.1"/>
    </source>
</evidence>
<organism evidence="5 8">
    <name type="scientific">Didymodactylos carnosus</name>
    <dbReference type="NCBI Taxonomy" id="1234261"/>
    <lineage>
        <taxon>Eukaryota</taxon>
        <taxon>Metazoa</taxon>
        <taxon>Spiralia</taxon>
        <taxon>Gnathifera</taxon>
        <taxon>Rotifera</taxon>
        <taxon>Eurotatoria</taxon>
        <taxon>Bdelloidea</taxon>
        <taxon>Philodinida</taxon>
        <taxon>Philodinidae</taxon>
        <taxon>Didymodactylos</taxon>
    </lineage>
</organism>
<evidence type="ECO:0000256" key="1">
    <source>
        <dbReference type="ARBA" id="ARBA00022737"/>
    </source>
</evidence>
<keyword evidence="2 3" id="KW-0040">ANK repeat</keyword>
<dbReference type="Gene3D" id="3.90.176.10">
    <property type="entry name" value="Toxin ADP-ribosyltransferase, Chain A, domain 1"/>
    <property type="match status" value="1"/>
</dbReference>
<evidence type="ECO:0000256" key="3">
    <source>
        <dbReference type="PROSITE-ProRule" id="PRU00023"/>
    </source>
</evidence>
<sequence length="472" mass="54922">MGCYPSRVSPTHRIIEQRRKQKFTTGNESEFYVACKNGDIEFIRNTLPTMTKEDLDKLEPNGDTALHVATRAGYAEIVDILLKAECCTTTINYAGRRPYQEASSEQIRIKFDRSTVTGETSDKFHDSDTNVVYGTIYTGLIKHHPLTPAQTRATTEETEAKSDFFHAFRTREEYREYVLNHQTTAMWLQFYNWVSRKGIIQHQDYDSSWFSLEKDRDFLQFLEKTYKNETDRKKIEEQLQCQNIEPLITLYTHEAAKNETTGEKIQSFYSALNKQLATGGENQEHSAHLCDRFLMEFYVRQNELTKRTFRGATYRGASMSDEEVLAYEEACDKEHTGIIYLKSFTSTTMSIKVALKFIQDKLDKQHEKNSTVRKPVLYIFNIKKESKTIFQIEDISKYPNEKEVLILPGNLFKVKKVMKDVEFKYKDENTVEPINTGIRGSEIHLEYVNESVSFFRKLAQTFKAARTNTLQS</sequence>
<dbReference type="EMBL" id="CAJNOK010005636">
    <property type="protein sequence ID" value="CAF0979467.1"/>
    <property type="molecule type" value="Genomic_DNA"/>
</dbReference>